<evidence type="ECO:0000259" key="4">
    <source>
        <dbReference type="PROSITE" id="PS50932"/>
    </source>
</evidence>
<proteinExistence type="predicted"/>
<evidence type="ECO:0000256" key="2">
    <source>
        <dbReference type="ARBA" id="ARBA00023125"/>
    </source>
</evidence>
<dbReference type="Gene3D" id="1.10.260.40">
    <property type="entry name" value="lambda repressor-like DNA-binding domains"/>
    <property type="match status" value="1"/>
</dbReference>
<keyword evidence="1" id="KW-0805">Transcription regulation</keyword>
<dbReference type="Gene3D" id="3.40.50.2300">
    <property type="match status" value="2"/>
</dbReference>
<dbReference type="PANTHER" id="PTHR30146">
    <property type="entry name" value="LACI-RELATED TRANSCRIPTIONAL REPRESSOR"/>
    <property type="match status" value="1"/>
</dbReference>
<dbReference type="Pfam" id="PF00356">
    <property type="entry name" value="LacI"/>
    <property type="match status" value="1"/>
</dbReference>
<evidence type="ECO:0000313" key="6">
    <source>
        <dbReference type="Proteomes" id="UP001157161"/>
    </source>
</evidence>
<name>A0AA37XI03_9MICO</name>
<reference evidence="5" key="1">
    <citation type="journal article" date="2014" name="Int. J. Syst. Evol. Microbiol.">
        <title>Complete genome sequence of Corynebacterium casei LMG S-19264T (=DSM 44701T), isolated from a smear-ripened cheese.</title>
        <authorList>
            <consortium name="US DOE Joint Genome Institute (JGI-PGF)"/>
            <person name="Walter F."/>
            <person name="Albersmeier A."/>
            <person name="Kalinowski J."/>
            <person name="Ruckert C."/>
        </authorList>
    </citation>
    <scope>NUCLEOTIDE SEQUENCE</scope>
    <source>
        <strain evidence="5">NBRC 112290</strain>
    </source>
</reference>
<dbReference type="SMART" id="SM00354">
    <property type="entry name" value="HTH_LACI"/>
    <property type="match status" value="1"/>
</dbReference>
<accession>A0AA37XI03</accession>
<dbReference type="CDD" id="cd06267">
    <property type="entry name" value="PBP1_LacI_sugar_binding-like"/>
    <property type="match status" value="1"/>
</dbReference>
<dbReference type="GO" id="GO:0003700">
    <property type="term" value="F:DNA-binding transcription factor activity"/>
    <property type="evidence" value="ECO:0007669"/>
    <property type="project" value="TreeGrafter"/>
</dbReference>
<reference evidence="5" key="2">
    <citation type="submission" date="2023-02" db="EMBL/GenBank/DDBJ databases">
        <authorList>
            <person name="Sun Q."/>
            <person name="Mori K."/>
        </authorList>
    </citation>
    <scope>NUCLEOTIDE SEQUENCE</scope>
    <source>
        <strain evidence="5">NBRC 112290</strain>
    </source>
</reference>
<dbReference type="InterPro" id="IPR028082">
    <property type="entry name" value="Peripla_BP_I"/>
</dbReference>
<dbReference type="InterPro" id="IPR000843">
    <property type="entry name" value="HTH_LacI"/>
</dbReference>
<dbReference type="PROSITE" id="PS50932">
    <property type="entry name" value="HTH_LACI_2"/>
    <property type="match status" value="1"/>
</dbReference>
<keyword evidence="6" id="KW-1185">Reference proteome</keyword>
<dbReference type="PANTHER" id="PTHR30146:SF147">
    <property type="entry name" value="HTH-TYPE TRANSCRIPTIONAL REGULATOR DEGA"/>
    <property type="match status" value="1"/>
</dbReference>
<protein>
    <submittedName>
        <fullName evidence="5">LacI family transcriptional regulator</fullName>
    </submittedName>
</protein>
<feature type="domain" description="HTH lacI-type" evidence="4">
    <location>
        <begin position="13"/>
        <end position="67"/>
    </location>
</feature>
<dbReference type="CDD" id="cd01392">
    <property type="entry name" value="HTH_LacI"/>
    <property type="match status" value="1"/>
</dbReference>
<dbReference type="GO" id="GO:0000976">
    <property type="term" value="F:transcription cis-regulatory region binding"/>
    <property type="evidence" value="ECO:0007669"/>
    <property type="project" value="TreeGrafter"/>
</dbReference>
<dbReference type="RefSeq" id="WP_284252182.1">
    <property type="nucleotide sequence ID" value="NZ_BSUM01000001.1"/>
</dbReference>
<sequence>MSERPADEDRPAPTIYDVARAAGVAPSTVSRALSRPGRVSTATAEKVHAAALELGYRRASVGPVLTSVPTRMLAMVVADIGNPQFVDVVRGATAAAEAAGYTMLLVDAQESDVREREAASTFLDAVDGLILTSPRLSDSGIRGIAKRRPVIVLNRIVSGLPSVLTDGARGVRRAAEHLGQLGHREITYVAGPEASWADGVRWRGLEEAGLELDMRVRRIGPNAPTVEGGARAARRWAQRPTTAVVAFNDVMAVGFVRGLRALGVAVPGEVSVVGFDNSAIGALTAPSLTSVASPLQLQGSTAVRNLLAIVGGARSSGEPVLLPVKLVVRDSTARAARSG</sequence>
<keyword evidence="3" id="KW-0804">Transcription</keyword>
<dbReference type="Proteomes" id="UP001157161">
    <property type="component" value="Unassembled WGS sequence"/>
</dbReference>
<dbReference type="InterPro" id="IPR046335">
    <property type="entry name" value="LacI/GalR-like_sensor"/>
</dbReference>
<dbReference type="InterPro" id="IPR010982">
    <property type="entry name" value="Lambda_DNA-bd_dom_sf"/>
</dbReference>
<dbReference type="SUPFAM" id="SSF47413">
    <property type="entry name" value="lambda repressor-like DNA-binding domains"/>
    <property type="match status" value="1"/>
</dbReference>
<dbReference type="Pfam" id="PF13377">
    <property type="entry name" value="Peripla_BP_3"/>
    <property type="match status" value="1"/>
</dbReference>
<dbReference type="AlphaFoldDB" id="A0AA37XI03"/>
<organism evidence="5 6">
    <name type="scientific">Litorihabitans aurantiacus</name>
    <dbReference type="NCBI Taxonomy" id="1930061"/>
    <lineage>
        <taxon>Bacteria</taxon>
        <taxon>Bacillati</taxon>
        <taxon>Actinomycetota</taxon>
        <taxon>Actinomycetes</taxon>
        <taxon>Micrococcales</taxon>
        <taxon>Beutenbergiaceae</taxon>
        <taxon>Litorihabitans</taxon>
    </lineage>
</organism>
<evidence type="ECO:0000313" key="5">
    <source>
        <dbReference type="EMBL" id="GMA33394.1"/>
    </source>
</evidence>
<comment type="caution">
    <text evidence="5">The sequence shown here is derived from an EMBL/GenBank/DDBJ whole genome shotgun (WGS) entry which is preliminary data.</text>
</comment>
<gene>
    <name evidence="5" type="ORF">GCM10025875_33860</name>
</gene>
<keyword evidence="2" id="KW-0238">DNA-binding</keyword>
<evidence type="ECO:0000256" key="3">
    <source>
        <dbReference type="ARBA" id="ARBA00023163"/>
    </source>
</evidence>
<dbReference type="EMBL" id="BSUM01000001">
    <property type="protein sequence ID" value="GMA33394.1"/>
    <property type="molecule type" value="Genomic_DNA"/>
</dbReference>
<dbReference type="SUPFAM" id="SSF53822">
    <property type="entry name" value="Periplasmic binding protein-like I"/>
    <property type="match status" value="1"/>
</dbReference>
<evidence type="ECO:0000256" key="1">
    <source>
        <dbReference type="ARBA" id="ARBA00023015"/>
    </source>
</evidence>